<accession>A0A1X2Z0C1</accession>
<feature type="compositionally biased region" description="Polar residues" evidence="1">
    <location>
        <begin position="108"/>
        <end position="117"/>
    </location>
</feature>
<comment type="caution">
    <text evidence="2">The sequence shown here is derived from an EMBL/GenBank/DDBJ whole genome shotgun (WGS) entry which is preliminary data.</text>
</comment>
<sequence>MKNTSEYVVQTLIDDEDMSADLASLYPAASKIGDAAAAFIDKADQTIEKKGLMGTPAETVAKCIDICQNVVKEGAAISRLLRNPRTCNTAIVSRRYEETNHTTEDDGMTQSTVEDVE</sequence>
<dbReference type="Proteomes" id="UP000193377">
    <property type="component" value="Unassembled WGS sequence"/>
</dbReference>
<dbReference type="RefSeq" id="WP_085392962.1">
    <property type="nucleotide sequence ID" value="NZ_LNKD01000001.1"/>
</dbReference>
<evidence type="ECO:0000256" key="1">
    <source>
        <dbReference type="SAM" id="MobiDB-lite"/>
    </source>
</evidence>
<dbReference type="EMBL" id="LNKD01000001">
    <property type="protein sequence ID" value="OSG87855.1"/>
    <property type="molecule type" value="Genomic_DNA"/>
</dbReference>
<evidence type="ECO:0000313" key="2">
    <source>
        <dbReference type="EMBL" id="OSG87855.1"/>
    </source>
</evidence>
<feature type="region of interest" description="Disordered" evidence="1">
    <location>
        <begin position="97"/>
        <end position="117"/>
    </location>
</feature>
<name>A0A1X2Z0C1_BIFAD</name>
<gene>
    <name evidence="2" type="ORF">B0487_0773</name>
</gene>
<proteinExistence type="predicted"/>
<organism evidence="2 3">
    <name type="scientific">Bifidobacterium adolescentis</name>
    <dbReference type="NCBI Taxonomy" id="1680"/>
    <lineage>
        <taxon>Bacteria</taxon>
        <taxon>Bacillati</taxon>
        <taxon>Actinomycetota</taxon>
        <taxon>Actinomycetes</taxon>
        <taxon>Bifidobacteriales</taxon>
        <taxon>Bifidobacteriaceae</taxon>
        <taxon>Bifidobacterium</taxon>
    </lineage>
</organism>
<reference evidence="2 3" key="1">
    <citation type="journal article" date="2016" name="Sci. Rep.">
        <title>Evaluation of genetic diversity among strains of the human gut commensal Bifidobacterium adolescentis.</title>
        <authorList>
            <person name="Duranti S."/>
            <person name="Milani C."/>
            <person name="Lugli G.A."/>
            <person name="Mancabelli L."/>
            <person name="Turroni F."/>
            <person name="Ferrario C."/>
            <person name="Mangifesta M."/>
            <person name="Viappiani A."/>
            <person name="Sanchez B."/>
            <person name="Margolles A."/>
            <person name="van Sinderen D."/>
            <person name="Ventura M."/>
        </authorList>
    </citation>
    <scope>NUCLEOTIDE SEQUENCE [LARGE SCALE GENOMIC DNA]</scope>
    <source>
        <strain evidence="2 3">487B</strain>
    </source>
</reference>
<dbReference type="AlphaFoldDB" id="A0A1X2Z0C1"/>
<evidence type="ECO:0000313" key="3">
    <source>
        <dbReference type="Proteomes" id="UP000193377"/>
    </source>
</evidence>
<protein>
    <submittedName>
        <fullName evidence="2">Uncharacterized protein</fullName>
    </submittedName>
</protein>